<proteinExistence type="inferred from homology"/>
<dbReference type="NCBIfam" id="TIGR00011">
    <property type="entry name" value="YbaK_EbsC"/>
    <property type="match status" value="1"/>
</dbReference>
<organism evidence="6 7">
    <name type="scientific">Nitrogeniibacter mangrovi</name>
    <dbReference type="NCBI Taxonomy" id="2016596"/>
    <lineage>
        <taxon>Bacteria</taxon>
        <taxon>Pseudomonadati</taxon>
        <taxon>Pseudomonadota</taxon>
        <taxon>Betaproteobacteria</taxon>
        <taxon>Rhodocyclales</taxon>
        <taxon>Zoogloeaceae</taxon>
        <taxon>Nitrogeniibacter</taxon>
    </lineage>
</organism>
<evidence type="ECO:0000256" key="1">
    <source>
        <dbReference type="ARBA" id="ARBA00009798"/>
    </source>
</evidence>
<dbReference type="PIRSF" id="PIRSF006181">
    <property type="entry name" value="EbsC_YbaK"/>
    <property type="match status" value="1"/>
</dbReference>
<feature type="domain" description="YbaK/aminoacyl-tRNA synthetase-associated" evidence="5">
    <location>
        <begin position="36"/>
        <end position="148"/>
    </location>
</feature>
<comment type="similarity">
    <text evidence="1 4">Belongs to the prolyl-tRNA editing family. YbaK/EbsC subfamily.</text>
</comment>
<dbReference type="RefSeq" id="WP_173767088.1">
    <property type="nucleotide sequence ID" value="NZ_CP048836.1"/>
</dbReference>
<dbReference type="GO" id="GO:0002161">
    <property type="term" value="F:aminoacyl-tRNA deacylase activity"/>
    <property type="evidence" value="ECO:0007669"/>
    <property type="project" value="InterPro"/>
</dbReference>
<protein>
    <recommendedName>
        <fullName evidence="4">Cys-tRNA(Pro)/Cys-tRNA(Cys) deacylase</fullName>
        <ecNumber evidence="4">4.2.-.-</ecNumber>
    </recommendedName>
</protein>
<keyword evidence="7" id="KW-1185">Reference proteome</keyword>
<evidence type="ECO:0000259" key="5">
    <source>
        <dbReference type="Pfam" id="PF04073"/>
    </source>
</evidence>
<dbReference type="EMBL" id="CP048836">
    <property type="protein sequence ID" value="QID18943.1"/>
    <property type="molecule type" value="Genomic_DNA"/>
</dbReference>
<name>A0A6C1B678_9RHOO</name>
<dbReference type="PANTHER" id="PTHR30411:SF0">
    <property type="entry name" value="CYS-TRNA(PRO)_CYS-TRNA(CYS) DEACYLASE YBAK"/>
    <property type="match status" value="1"/>
</dbReference>
<dbReference type="GO" id="GO:0006412">
    <property type="term" value="P:translation"/>
    <property type="evidence" value="ECO:0007669"/>
    <property type="project" value="UniProtKB-KW"/>
</dbReference>
<gene>
    <name evidence="6" type="primary">ybaK</name>
    <name evidence="6" type="ORF">G3580_15725</name>
</gene>
<dbReference type="GO" id="GO:0016829">
    <property type="term" value="F:lyase activity"/>
    <property type="evidence" value="ECO:0007669"/>
    <property type="project" value="UniProtKB-KW"/>
</dbReference>
<dbReference type="EC" id="4.2.-.-" evidence="4"/>
<evidence type="ECO:0000313" key="7">
    <source>
        <dbReference type="Proteomes" id="UP000501991"/>
    </source>
</evidence>
<accession>A0A6C1B678</accession>
<keyword evidence="3 4" id="KW-0456">Lyase</keyword>
<dbReference type="InterPro" id="IPR036754">
    <property type="entry name" value="YbaK/aa-tRNA-synt-asso_dom_sf"/>
</dbReference>
<dbReference type="Pfam" id="PF04073">
    <property type="entry name" value="tRNA_edit"/>
    <property type="match status" value="1"/>
</dbReference>
<dbReference type="SUPFAM" id="SSF55826">
    <property type="entry name" value="YbaK/ProRS associated domain"/>
    <property type="match status" value="1"/>
</dbReference>
<dbReference type="Proteomes" id="UP000501991">
    <property type="component" value="Chromosome"/>
</dbReference>
<evidence type="ECO:0000256" key="4">
    <source>
        <dbReference type="PIRNR" id="PIRNR006181"/>
    </source>
</evidence>
<reference evidence="6 7" key="1">
    <citation type="submission" date="2020-02" db="EMBL/GenBank/DDBJ databases">
        <title>Nitrogenibacter mangrovi gen. nov., sp. nov. isolated from mangrove sediment, a denitrifying betaproteobacterium.</title>
        <authorList>
            <person name="Liao H."/>
            <person name="Tian Y."/>
        </authorList>
    </citation>
    <scope>NUCLEOTIDE SEQUENCE [LARGE SCALE GENOMIC DNA]</scope>
    <source>
        <strain evidence="6 7">M9-3-2</strain>
    </source>
</reference>
<evidence type="ECO:0000256" key="2">
    <source>
        <dbReference type="ARBA" id="ARBA00022917"/>
    </source>
</evidence>
<sequence>MNAKHPETPATRALRHERIAFAPLVYTYEDHGGTRVAAHALNLSEHAVIKTLVMENEQGKPLIVLMHGDRDVAVKKLASHIGAKTIHPCTPEVAQKHTGYQVGGTSPFGLRKSMPIYLERSILDLPLIYVNGGKRGFLVAIHAHDLMRSLQPETVAVARQPD</sequence>
<dbReference type="KEGG" id="azq:G3580_15725"/>
<dbReference type="PANTHER" id="PTHR30411">
    <property type="entry name" value="CYTOPLASMIC PROTEIN"/>
    <property type="match status" value="1"/>
</dbReference>
<evidence type="ECO:0000313" key="6">
    <source>
        <dbReference type="EMBL" id="QID18943.1"/>
    </source>
</evidence>
<dbReference type="InterPro" id="IPR007214">
    <property type="entry name" value="YbaK/aa-tRNA-synth-assoc-dom"/>
</dbReference>
<dbReference type="CDD" id="cd00002">
    <property type="entry name" value="YbaK_deacylase"/>
    <property type="match status" value="1"/>
</dbReference>
<dbReference type="AlphaFoldDB" id="A0A6C1B678"/>
<keyword evidence="2 4" id="KW-0648">Protein biosynthesis</keyword>
<evidence type="ECO:0000256" key="3">
    <source>
        <dbReference type="ARBA" id="ARBA00023239"/>
    </source>
</evidence>
<dbReference type="Gene3D" id="3.90.960.10">
    <property type="entry name" value="YbaK/aminoacyl-tRNA synthetase-associated domain"/>
    <property type="match status" value="1"/>
</dbReference>
<dbReference type="InterPro" id="IPR004369">
    <property type="entry name" value="Prolyl-tRNA_editing_YbaK/EbsC"/>
</dbReference>